<feature type="compositionally biased region" description="Basic residues" evidence="8">
    <location>
        <begin position="15"/>
        <end position="29"/>
    </location>
</feature>
<evidence type="ECO:0000256" key="4">
    <source>
        <dbReference type="ARBA" id="ARBA00022989"/>
    </source>
</evidence>
<keyword evidence="3 9" id="KW-0812">Transmembrane</keyword>
<protein>
    <submittedName>
        <fullName evidence="12">Uncharacterized protein</fullName>
    </submittedName>
</protein>
<feature type="transmembrane region" description="Helical" evidence="9">
    <location>
        <begin position="561"/>
        <end position="581"/>
    </location>
</feature>
<dbReference type="InterPro" id="IPR050927">
    <property type="entry name" value="TRPM"/>
</dbReference>
<keyword evidence="2" id="KW-0813">Transport</keyword>
<organism evidence="12 13">
    <name type="scientific">Tegillarca granosa</name>
    <name type="common">Malaysian cockle</name>
    <name type="synonym">Anadara granosa</name>
    <dbReference type="NCBI Taxonomy" id="220873"/>
    <lineage>
        <taxon>Eukaryota</taxon>
        <taxon>Metazoa</taxon>
        <taxon>Spiralia</taxon>
        <taxon>Lophotrochozoa</taxon>
        <taxon>Mollusca</taxon>
        <taxon>Bivalvia</taxon>
        <taxon>Autobranchia</taxon>
        <taxon>Pteriomorphia</taxon>
        <taxon>Arcoida</taxon>
        <taxon>Arcoidea</taxon>
        <taxon>Arcidae</taxon>
        <taxon>Tegillarca</taxon>
    </lineage>
</organism>
<feature type="transmembrane region" description="Helical" evidence="9">
    <location>
        <begin position="733"/>
        <end position="756"/>
    </location>
</feature>
<evidence type="ECO:0000256" key="2">
    <source>
        <dbReference type="ARBA" id="ARBA00022448"/>
    </source>
</evidence>
<evidence type="ECO:0000256" key="3">
    <source>
        <dbReference type="ARBA" id="ARBA00022692"/>
    </source>
</evidence>
<dbReference type="PANTHER" id="PTHR13800:SF12">
    <property type="entry name" value="TRANSIENT RECEPTOR POTENTIAL CATION CHANNEL SUBFAMILY M MEMBER-LIKE 2"/>
    <property type="match status" value="1"/>
</dbReference>
<feature type="transmembrane region" description="Helical" evidence="9">
    <location>
        <begin position="625"/>
        <end position="642"/>
    </location>
</feature>
<feature type="domain" description="TRPM SLOG" evidence="10">
    <location>
        <begin position="171"/>
        <end position="217"/>
    </location>
</feature>
<gene>
    <name evidence="12" type="ORF">KUTeg_012776</name>
</gene>
<evidence type="ECO:0000313" key="13">
    <source>
        <dbReference type="Proteomes" id="UP001217089"/>
    </source>
</evidence>
<keyword evidence="7" id="KW-0407">Ion channel</keyword>
<evidence type="ECO:0000259" key="10">
    <source>
        <dbReference type="Pfam" id="PF18139"/>
    </source>
</evidence>
<evidence type="ECO:0000259" key="11">
    <source>
        <dbReference type="Pfam" id="PF25508"/>
    </source>
</evidence>
<accession>A0ABQ9F0H6</accession>
<feature type="domain" description="TRPM SLOG" evidence="10">
    <location>
        <begin position="121"/>
        <end position="169"/>
    </location>
</feature>
<dbReference type="EMBL" id="JARBDR010000640">
    <property type="protein sequence ID" value="KAJ8310911.1"/>
    <property type="molecule type" value="Genomic_DNA"/>
</dbReference>
<proteinExistence type="predicted"/>
<feature type="compositionally biased region" description="Basic and acidic residues" evidence="8">
    <location>
        <begin position="592"/>
        <end position="601"/>
    </location>
</feature>
<evidence type="ECO:0000256" key="7">
    <source>
        <dbReference type="ARBA" id="ARBA00023303"/>
    </source>
</evidence>
<dbReference type="InterPro" id="IPR041491">
    <property type="entry name" value="TRPM_SLOG"/>
</dbReference>
<evidence type="ECO:0000256" key="5">
    <source>
        <dbReference type="ARBA" id="ARBA00023065"/>
    </source>
</evidence>
<dbReference type="InterPro" id="IPR057366">
    <property type="entry name" value="TRPM-like"/>
</dbReference>
<feature type="transmembrane region" description="Helical" evidence="9">
    <location>
        <begin position="784"/>
        <end position="813"/>
    </location>
</feature>
<feature type="region of interest" description="Disordered" evidence="8">
    <location>
        <begin position="592"/>
        <end position="613"/>
    </location>
</feature>
<sequence length="925" mass="107502">MEELPPISEIETNILKKKKKKKKKHKSKRKMEQESQDNTTKSDKQDEMELKAVADSIDEAPSVSFAPSPKRPSTSKPQLTKRVSFTTRKLQRPGSASKFIKEHIHTSSDGLLYEEVIHPIRVWEIMTERWQCPVPNLIIALTGQSSYESIPPKVKDKFKRGLIKAAATTVGSQIPFIRILIDGGLDNLKTAAESVKSNIPVIVLDGTGKAADLVADLNIFHVHEFETKDFDKVILESLLKARESNATAKLLVSLAWNRSDIAEKQIFIPQNRESLKPELKNFMVMALIQNRHEFVRLLTEQGIELESFFNVKNLWNLYANCLMDTSDKAASLLNNLIHYRQHSLSWYRHFLVCFRQVDIWPDHSDLLIAIGDAVEYLLQDEVMNPYPHREFKEYRVNLNSCEMGYIEDDPDEYISDKIPDIVHCMTCSIKRKKKKKKKTKLRDVRLFDGPEMQLFLWALLFNRIEMAKIFWSMLPRSKIVAAVLGGSILKAFNKYAKKEESFDLSESLRNNSRDGEMAQKLLVQRVDCTTVLMLAEDHHLSDLMGTPCVQQKLNSAWKGNIALYTSALKIFIRMLLPILVFDVKFTSNGQVKTKEKPQSQKEEEDDEKKTAQPYLPTRDKTKQRFYRIAYLVFLGLFTYFVLTDLRPGSPSVPEYLCYTWILASIFEEMREISFKKQKTVSYKIYKWLANAWNRFDLLLHSFFVLSVILRFTLNAEVFVWARISYSLTLTMAFLRFMELLDLLFFIFILGLFMLGFGTEPASCTTNETLWRYGGATRCSEASPYVMILAVVYMMLTNILLVNLVIAMFSHTFQKVQSDSKKLWRFHRFQLVHGYYIRPMMVPPFIIFTHLFRLFQYFLVKKCKIRRIDQSSLHIESLKELIMRNENAQKMQKQSNFDDIKSMKTQINGIENTLNRLEKLLQQKDS</sequence>
<feature type="domain" description="TRPM-like" evidence="11">
    <location>
        <begin position="431"/>
        <end position="501"/>
    </location>
</feature>
<evidence type="ECO:0000256" key="8">
    <source>
        <dbReference type="SAM" id="MobiDB-lite"/>
    </source>
</evidence>
<evidence type="ECO:0000313" key="12">
    <source>
        <dbReference type="EMBL" id="KAJ8310911.1"/>
    </source>
</evidence>
<feature type="region of interest" description="Disordered" evidence="8">
    <location>
        <begin position="1"/>
        <end position="96"/>
    </location>
</feature>
<comment type="caution">
    <text evidence="12">The sequence shown here is derived from an EMBL/GenBank/DDBJ whole genome shotgun (WGS) entry which is preliminary data.</text>
</comment>
<keyword evidence="4 9" id="KW-1133">Transmembrane helix</keyword>
<reference evidence="12 13" key="1">
    <citation type="submission" date="2022-12" db="EMBL/GenBank/DDBJ databases">
        <title>Chromosome-level genome of Tegillarca granosa.</title>
        <authorList>
            <person name="Kim J."/>
        </authorList>
    </citation>
    <scope>NUCLEOTIDE SEQUENCE [LARGE SCALE GENOMIC DNA]</scope>
    <source>
        <strain evidence="12">Teg-2019</strain>
        <tissue evidence="12">Adductor muscle</tissue>
    </source>
</reference>
<dbReference type="PANTHER" id="PTHR13800">
    <property type="entry name" value="TRANSIENT RECEPTOR POTENTIAL CATION CHANNEL, SUBFAMILY M, MEMBER 6"/>
    <property type="match status" value="1"/>
</dbReference>
<keyword evidence="5" id="KW-0406">Ion transport</keyword>
<feature type="compositionally biased region" description="Basic and acidic residues" evidence="8">
    <location>
        <begin position="40"/>
        <end position="52"/>
    </location>
</feature>
<evidence type="ECO:0000256" key="9">
    <source>
        <dbReference type="SAM" id="Phobius"/>
    </source>
</evidence>
<dbReference type="Pfam" id="PF18139">
    <property type="entry name" value="LSDAT_euk"/>
    <property type="match status" value="2"/>
</dbReference>
<evidence type="ECO:0000256" key="6">
    <source>
        <dbReference type="ARBA" id="ARBA00023136"/>
    </source>
</evidence>
<name>A0ABQ9F0H6_TEGGR</name>
<evidence type="ECO:0000256" key="1">
    <source>
        <dbReference type="ARBA" id="ARBA00004141"/>
    </source>
</evidence>
<keyword evidence="6 9" id="KW-0472">Membrane</keyword>
<feature type="compositionally biased region" description="Polar residues" evidence="8">
    <location>
        <begin position="71"/>
        <end position="88"/>
    </location>
</feature>
<feature type="domain" description="TRPM-like" evidence="11">
    <location>
        <begin position="276"/>
        <end position="321"/>
    </location>
</feature>
<feature type="transmembrane region" description="Helical" evidence="9">
    <location>
        <begin position="834"/>
        <end position="858"/>
    </location>
</feature>
<dbReference type="Pfam" id="PF25508">
    <property type="entry name" value="TRPM2"/>
    <property type="match status" value="2"/>
</dbReference>
<dbReference type="Proteomes" id="UP001217089">
    <property type="component" value="Unassembled WGS sequence"/>
</dbReference>
<keyword evidence="13" id="KW-1185">Reference proteome</keyword>
<comment type="subcellular location">
    <subcellularLocation>
        <location evidence="1">Membrane</location>
        <topology evidence="1">Multi-pass membrane protein</topology>
    </subcellularLocation>
</comment>
<feature type="transmembrane region" description="Helical" evidence="9">
    <location>
        <begin position="697"/>
        <end position="721"/>
    </location>
</feature>